<keyword evidence="2" id="KW-1185">Reference proteome</keyword>
<dbReference type="EMBL" id="KN839845">
    <property type="protein sequence ID" value="KIJ64773.1"/>
    <property type="molecule type" value="Genomic_DNA"/>
</dbReference>
<name>A0A0C9WA62_9AGAM</name>
<dbReference type="AlphaFoldDB" id="A0A0C9WA62"/>
<evidence type="ECO:0000313" key="2">
    <source>
        <dbReference type="Proteomes" id="UP000053820"/>
    </source>
</evidence>
<dbReference type="Proteomes" id="UP000053820">
    <property type="component" value="Unassembled WGS sequence"/>
</dbReference>
<proteinExistence type="predicted"/>
<organism evidence="1 2">
    <name type="scientific">Hydnomerulius pinastri MD-312</name>
    <dbReference type="NCBI Taxonomy" id="994086"/>
    <lineage>
        <taxon>Eukaryota</taxon>
        <taxon>Fungi</taxon>
        <taxon>Dikarya</taxon>
        <taxon>Basidiomycota</taxon>
        <taxon>Agaricomycotina</taxon>
        <taxon>Agaricomycetes</taxon>
        <taxon>Agaricomycetidae</taxon>
        <taxon>Boletales</taxon>
        <taxon>Boletales incertae sedis</taxon>
        <taxon>Leucogyrophana</taxon>
    </lineage>
</organism>
<dbReference type="OrthoDB" id="2142040at2759"/>
<dbReference type="HOGENOM" id="CLU_2688129_0_0_1"/>
<sequence>MELVAASDGKIPVGWTPVQGGRDTEGHLLYHAIGVVTSGSGRARMIGMAAEHLGGAVIVCWGEVHTISTGYKLL</sequence>
<gene>
    <name evidence="1" type="ORF">HYDPIDRAFT_111370</name>
</gene>
<evidence type="ECO:0000313" key="1">
    <source>
        <dbReference type="EMBL" id="KIJ64773.1"/>
    </source>
</evidence>
<reference evidence="1 2" key="1">
    <citation type="submission" date="2014-04" db="EMBL/GenBank/DDBJ databases">
        <title>Evolutionary Origins and Diversification of the Mycorrhizal Mutualists.</title>
        <authorList>
            <consortium name="DOE Joint Genome Institute"/>
            <consortium name="Mycorrhizal Genomics Consortium"/>
            <person name="Kohler A."/>
            <person name="Kuo A."/>
            <person name="Nagy L.G."/>
            <person name="Floudas D."/>
            <person name="Copeland A."/>
            <person name="Barry K.W."/>
            <person name="Cichocki N."/>
            <person name="Veneault-Fourrey C."/>
            <person name="LaButti K."/>
            <person name="Lindquist E.A."/>
            <person name="Lipzen A."/>
            <person name="Lundell T."/>
            <person name="Morin E."/>
            <person name="Murat C."/>
            <person name="Riley R."/>
            <person name="Ohm R."/>
            <person name="Sun H."/>
            <person name="Tunlid A."/>
            <person name="Henrissat B."/>
            <person name="Grigoriev I.V."/>
            <person name="Hibbett D.S."/>
            <person name="Martin F."/>
        </authorList>
    </citation>
    <scope>NUCLEOTIDE SEQUENCE [LARGE SCALE GENOMIC DNA]</scope>
    <source>
        <strain evidence="1 2">MD-312</strain>
    </source>
</reference>
<protein>
    <submittedName>
        <fullName evidence="1">Uncharacterized protein</fullName>
    </submittedName>
</protein>
<accession>A0A0C9WA62</accession>